<keyword evidence="4" id="KW-1185">Reference proteome</keyword>
<dbReference type="InterPro" id="IPR042095">
    <property type="entry name" value="SUMF_sf"/>
</dbReference>
<sequence>HVFVSAVSMVSRSDRRTTTTAAYSLHEHVPADRWCVTFADLNFLRQELQRAIRCGELEPLTDGDTYWEDYGPNIYTVNEQYIKPVTLGAGKISWALMRNRDGLDCDLFISHAWQEGVFEFLAKVKHSWPRGLRHAWCCMLANPQNLNIERFLASPISSPFAVALRASEIVLVVPNRHTSVYSRLWCAYEAYLAQEEDKTILIATASHFYDHLYLLLQMFGAAFFGACAGRTLFFMDLRGPIGSPALIGISSLLSLSIRSNLLRMVLNCVGQAVVWFQLTDFYVYIRPLPGQQWHISRDIVAATRVLFWLVASLLFYTMDFDRVRGRCTKLEAQMLRQGYSGIEDAECSQEADERAIRSEIGNQVDAVNHAIEVLMSAGMSTPKLRELAHAGVNIKGAAFSEITGPVLLLGPFGTLVAVEAAMTYMLEHGGYWWFLAVFPSVAVLGRVILIALLCLKPRDERCFVLKVMSKFMTGMLGLFAIAVAVASFFRITTVAFVWLAVADVLIVAMVFVVLLGIGGTAKLPRGLDVVQFFFARERLACHLADGSDGSSDDEGSGSLDGSYLFDGTWTVERYLKDLKNRYGGIDSVLLWPTYTNIGIDDRNQFDYYRALPGGLHDLANVTAEFHRHNVKVLWGYNPWDQATRREGADWDVIAKLLQATGGDGFNGDTMMYIPEEFWRASLRLGYPIAAEPEGGGFSCDGNWSSAGWTPLGWGYFGHKIDKMTYSYDFAPGVDKLKWLDPKGRHLTHVCDRWSKNRTSAIQLAFFNGDGYEAWENIWGLFNRLTERDAALLRRAATLLRWAGRRNYTHDFEEWIPHTPEASAPEKGIFASLFRRRGDALWLVVNKGMVDAKVDVTIPSELRESHLFDLYKGVEVDISQSGRTSLEIEGLGVSALLATRLADLSLQKLLSEMRLMTRSPLASFSPAWHVLHQEMDPMFSPKTFDPLKAPAGMVLLPRARFNFSVSGTALEGGCQAEEDPHGVCCHSKICNGDGSPDCQCAITGSHYFGVDVQFPWEQQPGRNHRRLLDLGPLLMDQDLVTNNDFLSYLNASGYRPSDEFNFLKHWEHGRPKPGDEQKPVVNIGLEEARAFCSFYGKRLPHSYEWQYAAQGLDGRRYPWGNELSDGRIPKAGHDPAAIGEHPEGTSPFGLRDMVGNVWQYTDSFRDEHTRSVLLRGSSRYQPKVSEAFPSRVQSLNWYFPPARELNKHSKYFLMSASYERAGTLGFRCAADVQGGAAAPYHYREIIDFV</sequence>
<feature type="transmembrane region" description="Helical" evidence="1">
    <location>
        <begin position="432"/>
        <end position="455"/>
    </location>
</feature>
<feature type="transmembrane region" description="Helical" evidence="1">
    <location>
        <begin position="495"/>
        <end position="517"/>
    </location>
</feature>
<feature type="domain" description="Sulfatase-modifying factor enzyme-like" evidence="2">
    <location>
        <begin position="1027"/>
        <end position="1228"/>
    </location>
</feature>
<dbReference type="EMBL" id="CAXAMM010028369">
    <property type="protein sequence ID" value="CAK9062686.1"/>
    <property type="molecule type" value="Genomic_DNA"/>
</dbReference>
<dbReference type="PANTHER" id="PTHR23150">
    <property type="entry name" value="SULFATASE MODIFYING FACTOR 1, 2"/>
    <property type="match status" value="1"/>
</dbReference>
<organism evidence="3 4">
    <name type="scientific">Durusdinium trenchii</name>
    <dbReference type="NCBI Taxonomy" id="1381693"/>
    <lineage>
        <taxon>Eukaryota</taxon>
        <taxon>Sar</taxon>
        <taxon>Alveolata</taxon>
        <taxon>Dinophyceae</taxon>
        <taxon>Suessiales</taxon>
        <taxon>Symbiodiniaceae</taxon>
        <taxon>Durusdinium</taxon>
    </lineage>
</organism>
<keyword evidence="1" id="KW-0812">Transmembrane</keyword>
<keyword evidence="1" id="KW-0472">Membrane</keyword>
<evidence type="ECO:0000256" key="1">
    <source>
        <dbReference type="SAM" id="Phobius"/>
    </source>
</evidence>
<keyword evidence="1" id="KW-1133">Transmembrane helix</keyword>
<dbReference type="PANTHER" id="PTHR23150:SF19">
    <property type="entry name" value="FORMYLGLYCINE-GENERATING ENZYME"/>
    <property type="match status" value="1"/>
</dbReference>
<proteinExistence type="predicted"/>
<feature type="transmembrane region" description="Helical" evidence="1">
    <location>
        <begin position="297"/>
        <end position="316"/>
    </location>
</feature>
<comment type="caution">
    <text evidence="3">The sequence shown here is derived from an EMBL/GenBank/DDBJ whole genome shotgun (WGS) entry which is preliminary data.</text>
</comment>
<dbReference type="Proteomes" id="UP001642464">
    <property type="component" value="Unassembled WGS sequence"/>
</dbReference>
<dbReference type="InterPro" id="IPR051043">
    <property type="entry name" value="Sulfatase_Mod_Factor_Kinase"/>
</dbReference>
<dbReference type="InterPro" id="IPR016187">
    <property type="entry name" value="CTDL_fold"/>
</dbReference>
<evidence type="ECO:0000313" key="3">
    <source>
        <dbReference type="EMBL" id="CAK9062686.1"/>
    </source>
</evidence>
<evidence type="ECO:0000259" key="2">
    <source>
        <dbReference type="Pfam" id="PF03781"/>
    </source>
</evidence>
<dbReference type="InterPro" id="IPR005532">
    <property type="entry name" value="SUMF_dom"/>
</dbReference>
<feature type="transmembrane region" description="Helical" evidence="1">
    <location>
        <begin position="212"/>
        <end position="235"/>
    </location>
</feature>
<feature type="non-terminal residue" evidence="3">
    <location>
        <position position="1"/>
    </location>
</feature>
<dbReference type="Gene3D" id="3.90.1580.10">
    <property type="entry name" value="paralog of FGE (formylglycine-generating enzyme)"/>
    <property type="match status" value="1"/>
</dbReference>
<evidence type="ECO:0000313" key="4">
    <source>
        <dbReference type="Proteomes" id="UP001642464"/>
    </source>
</evidence>
<gene>
    <name evidence="3" type="ORF">SCF082_LOCUS32609</name>
</gene>
<accession>A0ABP0NGE2</accession>
<feature type="transmembrane region" description="Helical" evidence="1">
    <location>
        <begin position="467"/>
        <end position="489"/>
    </location>
</feature>
<reference evidence="3 4" key="1">
    <citation type="submission" date="2024-02" db="EMBL/GenBank/DDBJ databases">
        <authorList>
            <person name="Chen Y."/>
            <person name="Shah S."/>
            <person name="Dougan E. K."/>
            <person name="Thang M."/>
            <person name="Chan C."/>
        </authorList>
    </citation>
    <scope>NUCLEOTIDE SEQUENCE [LARGE SCALE GENOMIC DNA]</scope>
</reference>
<name>A0ABP0NGE2_9DINO</name>
<protein>
    <recommendedName>
        <fullName evidence="2">Sulfatase-modifying factor enzyme-like domain-containing protein</fullName>
    </recommendedName>
</protein>
<dbReference type="Pfam" id="PF03781">
    <property type="entry name" value="FGE-sulfatase"/>
    <property type="match status" value="1"/>
</dbReference>
<dbReference type="SUPFAM" id="SSF56436">
    <property type="entry name" value="C-type lectin-like"/>
    <property type="match status" value="1"/>
</dbReference>